<feature type="transmembrane region" description="Helical" evidence="8">
    <location>
        <begin position="125"/>
        <end position="151"/>
    </location>
</feature>
<keyword evidence="2 8" id="KW-0328">Glycosyltransferase</keyword>
<dbReference type="PANTHER" id="PTHR22760">
    <property type="entry name" value="GLYCOSYLTRANSFERASE"/>
    <property type="match status" value="1"/>
</dbReference>
<dbReference type="EC" id="2.4.1.-" evidence="8"/>
<keyword evidence="3" id="KW-0808">Transferase</keyword>
<evidence type="ECO:0000256" key="6">
    <source>
        <dbReference type="ARBA" id="ARBA00022989"/>
    </source>
</evidence>
<name>A0AAW2HHJ8_9NEOP</name>
<dbReference type="GO" id="GO:0006506">
    <property type="term" value="P:GPI anchor biosynthetic process"/>
    <property type="evidence" value="ECO:0007669"/>
    <property type="project" value="TreeGrafter"/>
</dbReference>
<keyword evidence="5 8" id="KW-0256">Endoplasmic reticulum</keyword>
<comment type="subcellular location">
    <subcellularLocation>
        <location evidence="1 8">Endoplasmic reticulum membrane</location>
        <topology evidence="1 8">Multi-pass membrane protein</topology>
    </subcellularLocation>
</comment>
<evidence type="ECO:0000256" key="3">
    <source>
        <dbReference type="ARBA" id="ARBA00022679"/>
    </source>
</evidence>
<feature type="transmembrane region" description="Helical" evidence="8">
    <location>
        <begin position="176"/>
        <end position="197"/>
    </location>
</feature>
<comment type="caution">
    <text evidence="10">The sequence shown here is derived from an EMBL/GenBank/DDBJ whole genome shotgun (WGS) entry which is preliminary data.</text>
</comment>
<evidence type="ECO:0000256" key="8">
    <source>
        <dbReference type="RuleBase" id="RU363075"/>
    </source>
</evidence>
<evidence type="ECO:0000256" key="4">
    <source>
        <dbReference type="ARBA" id="ARBA00022692"/>
    </source>
</evidence>
<keyword evidence="9" id="KW-0732">Signal</keyword>
<feature type="transmembrane region" description="Helical" evidence="8">
    <location>
        <begin position="273"/>
        <end position="292"/>
    </location>
</feature>
<dbReference type="GO" id="GO:0005789">
    <property type="term" value="C:endoplasmic reticulum membrane"/>
    <property type="evidence" value="ECO:0007669"/>
    <property type="project" value="UniProtKB-SubCell"/>
</dbReference>
<dbReference type="EMBL" id="JARGDH010000004">
    <property type="protein sequence ID" value="KAL0269330.1"/>
    <property type="molecule type" value="Genomic_DNA"/>
</dbReference>
<reference evidence="10" key="1">
    <citation type="journal article" date="2024" name="Gigascience">
        <title>Chromosome-level genome of the poultry shaft louse Menopon gallinae provides insight into the host-switching and adaptive evolution of parasitic lice.</title>
        <authorList>
            <person name="Xu Y."/>
            <person name="Ma L."/>
            <person name="Liu S."/>
            <person name="Liang Y."/>
            <person name="Liu Q."/>
            <person name="He Z."/>
            <person name="Tian L."/>
            <person name="Duan Y."/>
            <person name="Cai W."/>
            <person name="Li H."/>
            <person name="Song F."/>
        </authorList>
    </citation>
    <scope>NUCLEOTIDE SEQUENCE</scope>
    <source>
        <strain evidence="10">Cailab_2023a</strain>
    </source>
</reference>
<dbReference type="InterPro" id="IPR005599">
    <property type="entry name" value="GPI_mannosylTrfase"/>
</dbReference>
<organism evidence="10">
    <name type="scientific">Menopon gallinae</name>
    <name type="common">poultry shaft louse</name>
    <dbReference type="NCBI Taxonomy" id="328185"/>
    <lineage>
        <taxon>Eukaryota</taxon>
        <taxon>Metazoa</taxon>
        <taxon>Ecdysozoa</taxon>
        <taxon>Arthropoda</taxon>
        <taxon>Hexapoda</taxon>
        <taxon>Insecta</taxon>
        <taxon>Pterygota</taxon>
        <taxon>Neoptera</taxon>
        <taxon>Paraneoptera</taxon>
        <taxon>Psocodea</taxon>
        <taxon>Troctomorpha</taxon>
        <taxon>Phthiraptera</taxon>
        <taxon>Amblycera</taxon>
        <taxon>Menoponidae</taxon>
        <taxon>Menopon</taxon>
    </lineage>
</organism>
<feature type="chain" id="PRO_5043363081" description="Mannosyltransferase" evidence="9">
    <location>
        <begin position="26"/>
        <end position="507"/>
    </location>
</feature>
<protein>
    <recommendedName>
        <fullName evidence="8">Mannosyltransferase</fullName>
        <ecNumber evidence="8">2.4.1.-</ecNumber>
    </recommendedName>
</protein>
<accession>A0AAW2HHJ8</accession>
<feature type="transmembrane region" description="Helical" evidence="8">
    <location>
        <begin position="357"/>
        <end position="376"/>
    </location>
</feature>
<feature type="signal peptide" evidence="9">
    <location>
        <begin position="1"/>
        <end position="25"/>
    </location>
</feature>
<comment type="similarity">
    <text evidence="8">Belongs to the glycosyltransferase 22 family.</text>
</comment>
<feature type="transmembrane region" description="Helical" evidence="8">
    <location>
        <begin position="217"/>
        <end position="237"/>
    </location>
</feature>
<evidence type="ECO:0000256" key="2">
    <source>
        <dbReference type="ARBA" id="ARBA00022676"/>
    </source>
</evidence>
<evidence type="ECO:0000313" key="10">
    <source>
        <dbReference type="EMBL" id="KAL0269330.1"/>
    </source>
</evidence>
<feature type="transmembrane region" description="Helical" evidence="8">
    <location>
        <begin position="304"/>
        <end position="323"/>
    </location>
</feature>
<dbReference type="AlphaFoldDB" id="A0AAW2HHJ8"/>
<evidence type="ECO:0000256" key="9">
    <source>
        <dbReference type="SAM" id="SignalP"/>
    </source>
</evidence>
<proteinExistence type="inferred from homology"/>
<sequence length="507" mass="58857">MYNSFNLNNILFLLYRLSSVILVQTAYVPDEYWQSLEVAHKMVFGYGYLTWEWKQGLRSYFYPFLISLFYKGLEYLKLDTAEALVIMPRIFQAVLTAISDSYFLRFSKNLGCNEYWTKTMIFTNWFWYFCSSRTILNMFETSLTIIALYYYPWNIVKHSKSAVSSWADVKSQSYKYLTIAAINCIVRPTAITIWGPLVLYQAIQLYPKYTTDFILKVAVPITILISCVSVSIDYLWYEKLVFPPYNFLISNIFSGVASFYGSHPFHWYLTQGIPTILGLHIVPFVLGSYFISGNWRKHDKFEKICSVMFVIILLNIMIFSIIPHKEFRFILPLLPMMEIIGVKFMSNISKLNSKKKLITTLLFIGFIIPSILFGIFHQRGTLTVMSHLSSEASKYGDDASFLFLTPCHATPLYSHLHVNVPVRFLTCDPPIADGHNDESDDFLRKPVDWLKNNWNRLGMYTHIVCFDTVQPAIDGFLKEKGFFLSEKFMHTILTGSSHGDAIYVYKQ</sequence>
<evidence type="ECO:0000256" key="5">
    <source>
        <dbReference type="ARBA" id="ARBA00022824"/>
    </source>
</evidence>
<dbReference type="GO" id="GO:0000026">
    <property type="term" value="F:alpha-1,2-mannosyltransferase activity"/>
    <property type="evidence" value="ECO:0007669"/>
    <property type="project" value="TreeGrafter"/>
</dbReference>
<dbReference type="Pfam" id="PF03901">
    <property type="entry name" value="Glyco_transf_22"/>
    <property type="match status" value="1"/>
</dbReference>
<evidence type="ECO:0000256" key="7">
    <source>
        <dbReference type="ARBA" id="ARBA00023136"/>
    </source>
</evidence>
<keyword evidence="7 8" id="KW-0472">Membrane</keyword>
<dbReference type="PANTHER" id="PTHR22760:SF4">
    <property type="entry name" value="GPI MANNOSYLTRANSFERASE 3"/>
    <property type="match status" value="1"/>
</dbReference>
<evidence type="ECO:0000256" key="1">
    <source>
        <dbReference type="ARBA" id="ARBA00004477"/>
    </source>
</evidence>
<keyword evidence="6 8" id="KW-1133">Transmembrane helix</keyword>
<keyword evidence="4 8" id="KW-0812">Transmembrane</keyword>
<gene>
    <name evidence="10" type="ORF">PYX00_007106</name>
</gene>